<dbReference type="Pfam" id="PF00571">
    <property type="entry name" value="CBS"/>
    <property type="match status" value="2"/>
</dbReference>
<proteinExistence type="predicted"/>
<evidence type="ECO:0000313" key="4">
    <source>
        <dbReference type="EMBL" id="MBM6576665.1"/>
    </source>
</evidence>
<organism evidence="4 5">
    <name type="scientific">Sphingomonas longa</name>
    <dbReference type="NCBI Taxonomy" id="2778730"/>
    <lineage>
        <taxon>Bacteria</taxon>
        <taxon>Pseudomonadati</taxon>
        <taxon>Pseudomonadota</taxon>
        <taxon>Alphaproteobacteria</taxon>
        <taxon>Sphingomonadales</taxon>
        <taxon>Sphingomonadaceae</taxon>
        <taxon>Sphingomonas</taxon>
    </lineage>
</organism>
<dbReference type="InterPro" id="IPR000644">
    <property type="entry name" value="CBS_dom"/>
</dbReference>
<feature type="domain" description="CBS" evidence="3">
    <location>
        <begin position="103"/>
        <end position="158"/>
    </location>
</feature>
<gene>
    <name evidence="4" type="ORF">ILT43_09790</name>
</gene>
<dbReference type="SUPFAM" id="SSF54631">
    <property type="entry name" value="CBS-domain pair"/>
    <property type="match status" value="1"/>
</dbReference>
<comment type="caution">
    <text evidence="4">The sequence shown here is derived from an EMBL/GenBank/DDBJ whole genome shotgun (WGS) entry which is preliminary data.</text>
</comment>
<evidence type="ECO:0000313" key="5">
    <source>
        <dbReference type="Proteomes" id="UP000763641"/>
    </source>
</evidence>
<accession>A0ABS2D6Y2</accession>
<dbReference type="Gene3D" id="3.10.580.10">
    <property type="entry name" value="CBS-domain"/>
    <property type="match status" value="1"/>
</dbReference>
<dbReference type="InterPro" id="IPR046342">
    <property type="entry name" value="CBS_dom_sf"/>
</dbReference>
<dbReference type="CDD" id="cd04623">
    <property type="entry name" value="CBS_pair_bac_euk"/>
    <property type="match status" value="1"/>
</dbReference>
<keyword evidence="5" id="KW-1185">Reference proteome</keyword>
<dbReference type="PANTHER" id="PTHR43080:SF2">
    <property type="entry name" value="CBS DOMAIN-CONTAINING PROTEIN"/>
    <property type="match status" value="1"/>
</dbReference>
<evidence type="ECO:0000259" key="3">
    <source>
        <dbReference type="PROSITE" id="PS51371"/>
    </source>
</evidence>
<keyword evidence="1 2" id="KW-0129">CBS domain</keyword>
<dbReference type="Proteomes" id="UP000763641">
    <property type="component" value="Unassembled WGS sequence"/>
</dbReference>
<dbReference type="SMART" id="SM00116">
    <property type="entry name" value="CBS"/>
    <property type="match status" value="2"/>
</dbReference>
<name>A0ABS2D6Y2_9SPHN</name>
<dbReference type="InterPro" id="IPR044725">
    <property type="entry name" value="CBSX3_CBS_dom"/>
</dbReference>
<dbReference type="EMBL" id="JAFEMC010000003">
    <property type="protein sequence ID" value="MBM6576665.1"/>
    <property type="molecule type" value="Genomic_DNA"/>
</dbReference>
<sequence>MNAKRDFLNSGATEARRQVGTGVTREARMTIAAILKSVDHDVVTIAPRASVAEAVALLGERRIGAVPVIEGGRVVGIFSERDVIRVLKDGGAAALEGPVSAAMTAPAVTVSRNDAVIAALSLMTHRRIRHLPVLDGDALVGFVSIGDLVKYRIDRIEADAAAMRDYIQTA</sequence>
<evidence type="ECO:0000256" key="2">
    <source>
        <dbReference type="PROSITE-ProRule" id="PRU00703"/>
    </source>
</evidence>
<protein>
    <submittedName>
        <fullName evidence="4">CBS domain-containing protein</fullName>
    </submittedName>
</protein>
<dbReference type="InterPro" id="IPR051257">
    <property type="entry name" value="Diverse_CBS-Domain"/>
</dbReference>
<feature type="domain" description="CBS" evidence="3">
    <location>
        <begin position="38"/>
        <end position="95"/>
    </location>
</feature>
<evidence type="ECO:0000256" key="1">
    <source>
        <dbReference type="ARBA" id="ARBA00023122"/>
    </source>
</evidence>
<dbReference type="PROSITE" id="PS51371">
    <property type="entry name" value="CBS"/>
    <property type="match status" value="2"/>
</dbReference>
<dbReference type="PANTHER" id="PTHR43080">
    <property type="entry name" value="CBS DOMAIN-CONTAINING PROTEIN CBSX3, MITOCHONDRIAL"/>
    <property type="match status" value="1"/>
</dbReference>
<reference evidence="4 5" key="1">
    <citation type="submission" date="2020-12" db="EMBL/GenBank/DDBJ databases">
        <title>Sphingomonas sp.</title>
        <authorList>
            <person name="Kim M.K."/>
        </authorList>
    </citation>
    <scope>NUCLEOTIDE SEQUENCE [LARGE SCALE GENOMIC DNA]</scope>
    <source>
        <strain evidence="4 5">BT552</strain>
    </source>
</reference>